<accession>A0A804L0D4</accession>
<dbReference type="PANTHER" id="PTHR46368">
    <property type="match status" value="1"/>
</dbReference>
<dbReference type="SUPFAM" id="SSF55347">
    <property type="entry name" value="Glyceraldehyde-3-phosphate dehydrogenase-like, C-terminal domain"/>
    <property type="match status" value="1"/>
</dbReference>
<dbReference type="GO" id="GO:0000166">
    <property type="term" value="F:nucleotide binding"/>
    <property type="evidence" value="ECO:0007669"/>
    <property type="project" value="InterPro"/>
</dbReference>
<dbReference type="InterPro" id="IPR036291">
    <property type="entry name" value="NAD(P)-bd_dom_sf"/>
</dbReference>
<evidence type="ECO:0000313" key="3">
    <source>
        <dbReference type="EMBL" id="CAG1854597.1"/>
    </source>
</evidence>
<feature type="region of interest" description="Disordered" evidence="1">
    <location>
        <begin position="1"/>
        <end position="38"/>
    </location>
</feature>
<dbReference type="InParanoid" id="A0A804L0D4"/>
<organism evidence="4 5">
    <name type="scientific">Musa acuminata subsp. malaccensis</name>
    <name type="common">Wild banana</name>
    <name type="synonym">Musa malaccensis</name>
    <dbReference type="NCBI Taxonomy" id="214687"/>
    <lineage>
        <taxon>Eukaryota</taxon>
        <taxon>Viridiplantae</taxon>
        <taxon>Streptophyta</taxon>
        <taxon>Embryophyta</taxon>
        <taxon>Tracheophyta</taxon>
        <taxon>Spermatophyta</taxon>
        <taxon>Magnoliopsida</taxon>
        <taxon>Liliopsida</taxon>
        <taxon>Zingiberales</taxon>
        <taxon>Musaceae</taxon>
        <taxon>Musa</taxon>
    </lineage>
</organism>
<evidence type="ECO:0000259" key="2">
    <source>
        <dbReference type="Pfam" id="PF01408"/>
    </source>
</evidence>
<dbReference type="AlphaFoldDB" id="A0A804L0D4"/>
<dbReference type="Proteomes" id="UP000012960">
    <property type="component" value="Unplaced"/>
</dbReference>
<reference evidence="4" key="2">
    <citation type="submission" date="2021-05" db="UniProtKB">
        <authorList>
            <consortium name="EnsemblPlants"/>
        </authorList>
    </citation>
    <scope>IDENTIFICATION</scope>
    <source>
        <strain evidence="4">subsp. malaccensis</strain>
    </source>
</reference>
<feature type="domain" description="Gfo/Idh/MocA-like oxidoreductase N-terminal" evidence="2">
    <location>
        <begin position="64"/>
        <end position="125"/>
    </location>
</feature>
<dbReference type="SUPFAM" id="SSF51735">
    <property type="entry name" value="NAD(P)-binding Rossmann-fold domains"/>
    <property type="match status" value="1"/>
</dbReference>
<dbReference type="PANTHER" id="PTHR46368:SF4">
    <property type="entry name" value="OS10G0403700 PROTEIN"/>
    <property type="match status" value="1"/>
</dbReference>
<reference evidence="3" key="1">
    <citation type="submission" date="2021-03" db="EMBL/GenBank/DDBJ databases">
        <authorList>
            <consortium name="Genoscope - CEA"/>
            <person name="William W."/>
        </authorList>
    </citation>
    <scope>NUCLEOTIDE SEQUENCE</scope>
    <source>
        <strain evidence="3">Doubled-haploid Pahang</strain>
    </source>
</reference>
<name>A0A804L0D4_MUSAM</name>
<dbReference type="Gene3D" id="3.30.360.10">
    <property type="entry name" value="Dihydrodipicolinate Reductase, domain 2"/>
    <property type="match status" value="1"/>
</dbReference>
<dbReference type="EMBL" id="HG996476">
    <property type="protein sequence ID" value="CAG1854597.1"/>
    <property type="molecule type" value="Genomic_DNA"/>
</dbReference>
<evidence type="ECO:0000313" key="4">
    <source>
        <dbReference type="EnsemblPlants" id="Ma10_p25770.1"/>
    </source>
</evidence>
<gene>
    <name evidence="3" type="ORF">GSMUA_328230.1</name>
</gene>
<dbReference type="Gramene" id="Ma10_t25770.1">
    <property type="protein sequence ID" value="Ma10_p25770.1"/>
    <property type="gene ID" value="Ma10_g25770"/>
</dbReference>
<dbReference type="Gene3D" id="3.40.50.720">
    <property type="entry name" value="NAD(P)-binding Rossmann-like Domain"/>
    <property type="match status" value="1"/>
</dbReference>
<dbReference type="Pfam" id="PF01408">
    <property type="entry name" value="GFO_IDH_MocA"/>
    <property type="match status" value="1"/>
</dbReference>
<dbReference type="InterPro" id="IPR000683">
    <property type="entry name" value="Gfo/Idh/MocA-like_OxRdtase_N"/>
</dbReference>
<feature type="compositionally biased region" description="Basic residues" evidence="1">
    <location>
        <begin position="15"/>
        <end position="24"/>
    </location>
</feature>
<keyword evidence="5" id="KW-1185">Reference proteome</keyword>
<dbReference type="EnsemblPlants" id="Ma10_t25770.1">
    <property type="protein sequence ID" value="Ma10_p25770.1"/>
    <property type="gene ID" value="Ma10_g25770"/>
</dbReference>
<evidence type="ECO:0000313" key="5">
    <source>
        <dbReference type="Proteomes" id="UP000012960"/>
    </source>
</evidence>
<protein>
    <submittedName>
        <fullName evidence="3">(wild Malaysian banana) hypothetical protein</fullName>
    </submittedName>
</protein>
<evidence type="ECO:0000256" key="1">
    <source>
        <dbReference type="SAM" id="MobiDB-lite"/>
    </source>
</evidence>
<sequence length="377" mass="41660">MPGPVKFHPLDHQQERRKRQRRATRSGSASWGAGDRPQARQCLRARPLVAVGSRSLDNARRFIALGSYEAVLDDPCVAVYVPLPTNVHVRWVVGAAERGKHLLLEKPTALCASDLDRTHAIVAHSDNGLHFVSHITWKIFPEELHGRRLMITQIILIRRISSLFDSTICSLAIFQRLACVLQVCGYAGDSDFLENDICVMPELDALGPLGDVGWYCSCSILWVADYELPKKAVAIHGAVKTEAGVILSCGSSLLWEDSKVATFRCSFLTHLTMRVSLQLSDFVIPLEEEKVPFSFASGSAFNELVTGWQSLPTKHIVPTDLSQESLMVQELSRSAGSIRDSAGKPDDQWPAITRNRQLVLNAVKASIDQGCVRVEIV</sequence>
<proteinExistence type="predicted"/>
<dbReference type="OMA" id="HINDFAN"/>